<accession>A0A382TPG4</accession>
<evidence type="ECO:0000313" key="1">
    <source>
        <dbReference type="EMBL" id="SVD23974.1"/>
    </source>
</evidence>
<dbReference type="AlphaFoldDB" id="A0A382TPG4"/>
<organism evidence="1">
    <name type="scientific">marine metagenome</name>
    <dbReference type="NCBI Taxonomy" id="408172"/>
    <lineage>
        <taxon>unclassified sequences</taxon>
        <taxon>metagenomes</taxon>
        <taxon>ecological metagenomes</taxon>
    </lineage>
</organism>
<gene>
    <name evidence="1" type="ORF">METZ01_LOCUS376828</name>
</gene>
<name>A0A382TPG4_9ZZZZ</name>
<protein>
    <submittedName>
        <fullName evidence="1">Uncharacterized protein</fullName>
    </submittedName>
</protein>
<sequence>MIGKIGGKGVPPGVVHLLRAGISLDAGTHLGAPACVGFFAAREADDSKRLRHLPLEVEVIQRGDQLARRQVAARAEDDNRARFVRLAAVLQACKGNRFWRILHWKSREPGRQKNGGWTRNRTGDTRIFNPLLYQLSYPAIPPKKGRRILRIAPPCLKHFRDEPAAWPSAWP</sequence>
<reference evidence="1" key="1">
    <citation type="submission" date="2018-05" db="EMBL/GenBank/DDBJ databases">
        <authorList>
            <person name="Lanie J.A."/>
            <person name="Ng W.-L."/>
            <person name="Kazmierczak K.M."/>
            <person name="Andrzejewski T.M."/>
            <person name="Davidsen T.M."/>
            <person name="Wayne K.J."/>
            <person name="Tettelin H."/>
            <person name="Glass J.I."/>
            <person name="Rusch D."/>
            <person name="Podicherti R."/>
            <person name="Tsui H.-C.T."/>
            <person name="Winkler M.E."/>
        </authorList>
    </citation>
    <scope>NUCLEOTIDE SEQUENCE</scope>
</reference>
<feature type="non-terminal residue" evidence="1">
    <location>
        <position position="171"/>
    </location>
</feature>
<proteinExistence type="predicted"/>
<dbReference type="EMBL" id="UINC01138189">
    <property type="protein sequence ID" value="SVD23974.1"/>
    <property type="molecule type" value="Genomic_DNA"/>
</dbReference>
<dbReference type="AntiFam" id="ANF00012">
    <property type="entry name" value="tRNA translation"/>
</dbReference>